<proteinExistence type="predicted"/>
<sequence length="464" mass="52984">MALTLRIEGIEQSFPAAAFQLHRKLGTPVKLTVFLQLHHGNSYRLNDLSDRILQSAAAMEVCWKDTALFPKVIIASAESTDNREPEVMLSGYYNRLPEKVFVPRRRILKADDLKQLLRDNFAEMITWEKAVGNHLSGVKFPDKKKTNHIQNGISDWEMLHQLINSYNHAAEVKDALILSGDAADTKYQLVWAQDSKYRELFLQKNRGIDKHPQNGLTPKLQFGRSKSKPLLLQEGNLQAMHVSYNMEHGDLQAAFWDSWREKSLPLYYNDHMVYELTDRVQNTGGNDFLEWNSFLHVLPDNQLLKLPGLPPAALWACNGKVTGRKPTSEWIEVTLDKFEAGSNELDVRISTPYSGKDQQGGLHLVPEMNSEVLVVKQPNWQSPVVLLGNIRNREARVKAPYWQLEDPLTWHFKDVSFTLNALKAEASEDLFFRSKNHTITSSEEITLKTKGVTAKMDNSEMHIQ</sequence>
<protein>
    <submittedName>
        <fullName evidence="1">Uncharacterized protein</fullName>
    </submittedName>
</protein>
<gene>
    <name evidence="1" type="ORF">P0Y53_19260</name>
</gene>
<dbReference type="Proteomes" id="UP001220610">
    <property type="component" value="Chromosome"/>
</dbReference>
<evidence type="ECO:0000313" key="1">
    <source>
        <dbReference type="EMBL" id="WEK34631.1"/>
    </source>
</evidence>
<reference evidence="1" key="1">
    <citation type="submission" date="2023-03" db="EMBL/GenBank/DDBJ databases">
        <title>Andean soil-derived lignocellulolytic bacterial consortium as a source of novel taxa and putative plastic-active enzymes.</title>
        <authorList>
            <person name="Diaz-Garcia L."/>
            <person name="Chuvochina M."/>
            <person name="Feuerriegel G."/>
            <person name="Bunk B."/>
            <person name="Sproer C."/>
            <person name="Streit W.R."/>
            <person name="Rodriguez L.M."/>
            <person name="Overmann J."/>
            <person name="Jimenez D.J."/>
        </authorList>
    </citation>
    <scope>NUCLEOTIDE SEQUENCE</scope>
    <source>
        <strain evidence="1">MAG 7</strain>
    </source>
</reference>
<accession>A0AAJ5WMF6</accession>
<evidence type="ECO:0000313" key="2">
    <source>
        <dbReference type="Proteomes" id="UP001220610"/>
    </source>
</evidence>
<organism evidence="1 2">
    <name type="scientific">Candidatus Pseudobacter hemicellulosilyticus</name>
    <dbReference type="NCBI Taxonomy" id="3121375"/>
    <lineage>
        <taxon>Bacteria</taxon>
        <taxon>Pseudomonadati</taxon>
        <taxon>Bacteroidota</taxon>
        <taxon>Chitinophagia</taxon>
        <taxon>Chitinophagales</taxon>
        <taxon>Chitinophagaceae</taxon>
        <taxon>Pseudobacter</taxon>
    </lineage>
</organism>
<dbReference type="EMBL" id="CP119311">
    <property type="protein sequence ID" value="WEK34631.1"/>
    <property type="molecule type" value="Genomic_DNA"/>
</dbReference>
<dbReference type="AlphaFoldDB" id="A0AAJ5WMF6"/>
<name>A0AAJ5WMF6_9BACT</name>